<evidence type="ECO:0000313" key="1">
    <source>
        <dbReference type="EMBL" id="ATZ07431.1"/>
    </source>
</evidence>
<accession>A0ABC9ZQ57</accession>
<evidence type="ECO:0000313" key="4">
    <source>
        <dbReference type="Proteomes" id="UP000315234"/>
    </source>
</evidence>
<reference evidence="2 4" key="2">
    <citation type="submission" date="2019-06" db="EMBL/GenBank/DDBJ databases">
        <title>Draft genome sequence of Corynebacterium striatum NBRC 15291.</title>
        <authorList>
            <person name="Miura T."/>
            <person name="Furukawa M."/>
            <person name="Shimamura M."/>
            <person name="Ohyama Y."/>
            <person name="Yamazoe A."/>
            <person name="Kawasaki H."/>
        </authorList>
    </citation>
    <scope>NUCLEOTIDE SEQUENCE [LARGE SCALE GENOMIC DNA]</scope>
    <source>
        <strain evidence="2 4">NBRC 15291</strain>
    </source>
</reference>
<sequence length="71" mass="8102">MFGVARLSLRDAIDFKSDTPGKFNPGLAACLWQRDKAIGLFRELQYLKLQVNAGIFRKSFEHASMLRVLLM</sequence>
<dbReference type="EMBL" id="CP024932">
    <property type="protein sequence ID" value="ATZ07431.1"/>
    <property type="molecule type" value="Genomic_DNA"/>
</dbReference>
<protein>
    <recommendedName>
        <fullName evidence="5">Transposase</fullName>
    </recommendedName>
</protein>
<dbReference type="Proteomes" id="UP000231994">
    <property type="component" value="Chromosome"/>
</dbReference>
<gene>
    <name evidence="1" type="ORF">A9D01_00340</name>
    <name evidence="2" type="ORF">Cst04h_24450</name>
</gene>
<dbReference type="AlphaFoldDB" id="A0ABC9ZQ57"/>
<dbReference type="RefSeq" id="WP_005530197.1">
    <property type="nucleotide sequence ID" value="NZ_BJLD01000003.1"/>
</dbReference>
<organism evidence="2 4">
    <name type="scientific">Corynebacterium striatum</name>
    <dbReference type="NCBI Taxonomy" id="43770"/>
    <lineage>
        <taxon>Bacteria</taxon>
        <taxon>Bacillati</taxon>
        <taxon>Actinomycetota</taxon>
        <taxon>Actinomycetes</taxon>
        <taxon>Mycobacteriales</taxon>
        <taxon>Corynebacteriaceae</taxon>
        <taxon>Corynebacterium</taxon>
    </lineage>
</organism>
<name>A0ABC9ZQ57_CORST</name>
<evidence type="ECO:0000313" key="2">
    <source>
        <dbReference type="EMBL" id="GEA44275.1"/>
    </source>
</evidence>
<dbReference type="EMBL" id="BJLD01000003">
    <property type="protein sequence ID" value="GEA44275.1"/>
    <property type="molecule type" value="Genomic_DNA"/>
</dbReference>
<reference evidence="1 3" key="1">
    <citation type="submission" date="2017-11" db="EMBL/GenBank/DDBJ databases">
        <title>Whole genome sequencing of cultured pathogen.</title>
        <authorList>
            <person name="Hoffmann M."/>
            <person name="Sanchez M."/>
            <person name="Timme R."/>
            <person name="Nudel K."/>
            <person name="Bry L."/>
        </authorList>
    </citation>
    <scope>NUCLEOTIDE SEQUENCE [LARGE SCALE GENOMIC DNA]</scope>
    <source>
        <strain evidence="1 3">216</strain>
    </source>
</reference>
<evidence type="ECO:0000313" key="3">
    <source>
        <dbReference type="Proteomes" id="UP000231994"/>
    </source>
</evidence>
<evidence type="ECO:0008006" key="5">
    <source>
        <dbReference type="Google" id="ProtNLM"/>
    </source>
</evidence>
<dbReference type="Proteomes" id="UP000315234">
    <property type="component" value="Unassembled WGS sequence"/>
</dbReference>
<proteinExistence type="predicted"/>